<reference evidence="3" key="1">
    <citation type="journal article" date="2017" name="Nat. Commun.">
        <title>The North American bullfrog draft genome provides insight into hormonal regulation of long noncoding RNA.</title>
        <authorList>
            <person name="Hammond S.A."/>
            <person name="Warren R.L."/>
            <person name="Vandervalk B.P."/>
            <person name="Kucuk E."/>
            <person name="Khan H."/>
            <person name="Gibb E.A."/>
            <person name="Pandoh P."/>
            <person name="Kirk H."/>
            <person name="Zhao Y."/>
            <person name="Jones M."/>
            <person name="Mungall A.J."/>
            <person name="Coope R."/>
            <person name="Pleasance S."/>
            <person name="Moore R.A."/>
            <person name="Holt R.A."/>
            <person name="Round J.M."/>
            <person name="Ohora S."/>
            <person name="Walle B.V."/>
            <person name="Veldhoen N."/>
            <person name="Helbing C.C."/>
            <person name="Birol I."/>
        </authorList>
    </citation>
    <scope>NUCLEOTIDE SEQUENCE [LARGE SCALE GENOMIC DNA]</scope>
</reference>
<protein>
    <submittedName>
        <fullName evidence="2">Uncharacterized protein</fullName>
    </submittedName>
</protein>
<sequence>MARRLYSAEEAYNILAGEESNGELSASDFSSFSDSESDVDYKPVLTSGTLTASEEENESPPARRRRTGEEAVPSTSTAVPFTSTAVPRQRPRTSGVSPQSQ</sequence>
<gene>
    <name evidence="2" type="ORF">AB205_0006990</name>
</gene>
<dbReference type="Proteomes" id="UP000228934">
    <property type="component" value="Unassembled WGS sequence"/>
</dbReference>
<organism evidence="2 3">
    <name type="scientific">Aquarana catesbeiana</name>
    <name type="common">American bullfrog</name>
    <name type="synonym">Rana catesbeiana</name>
    <dbReference type="NCBI Taxonomy" id="8400"/>
    <lineage>
        <taxon>Eukaryota</taxon>
        <taxon>Metazoa</taxon>
        <taxon>Chordata</taxon>
        <taxon>Craniata</taxon>
        <taxon>Vertebrata</taxon>
        <taxon>Euteleostomi</taxon>
        <taxon>Amphibia</taxon>
        <taxon>Batrachia</taxon>
        <taxon>Anura</taxon>
        <taxon>Neobatrachia</taxon>
        <taxon>Ranoidea</taxon>
        <taxon>Ranidae</taxon>
        <taxon>Aquarana</taxon>
    </lineage>
</organism>
<dbReference type="EMBL" id="KZ059870">
    <property type="protein sequence ID" value="PIO13240.1"/>
    <property type="molecule type" value="Genomic_DNA"/>
</dbReference>
<keyword evidence="3" id="KW-1185">Reference proteome</keyword>
<proteinExistence type="predicted"/>
<evidence type="ECO:0000313" key="2">
    <source>
        <dbReference type="EMBL" id="PIO13240.1"/>
    </source>
</evidence>
<evidence type="ECO:0000313" key="3">
    <source>
        <dbReference type="Proteomes" id="UP000228934"/>
    </source>
</evidence>
<dbReference type="OrthoDB" id="2118094at2759"/>
<feature type="compositionally biased region" description="Polar residues" evidence="1">
    <location>
        <begin position="73"/>
        <end position="101"/>
    </location>
</feature>
<name>A0A2G9QCB6_AQUCT</name>
<accession>A0A2G9QCB6</accession>
<feature type="region of interest" description="Disordered" evidence="1">
    <location>
        <begin position="17"/>
        <end position="101"/>
    </location>
</feature>
<dbReference type="AlphaFoldDB" id="A0A2G9QCB6"/>
<evidence type="ECO:0000256" key="1">
    <source>
        <dbReference type="SAM" id="MobiDB-lite"/>
    </source>
</evidence>
<feature type="non-terminal residue" evidence="2">
    <location>
        <position position="101"/>
    </location>
</feature>
<feature type="compositionally biased region" description="Low complexity" evidence="1">
    <location>
        <begin position="25"/>
        <end position="34"/>
    </location>
</feature>